<reference evidence="12" key="2">
    <citation type="journal article" date="2019" name="BMC Genomics">
        <title>Complete genome sequence analysis of the thermoacidophilic verrucomicrobial methanotroph 'Candidatus Methylacidiphilum kamchatkense' strain Kam1 and comparison with its closest relatives.</title>
        <authorList>
            <person name="Kruse T."/>
            <person name="Ratnadevi C.M."/>
            <person name="Erikstad H.A."/>
            <person name="Birkeland N.K."/>
        </authorList>
    </citation>
    <scope>NUCLEOTIDE SEQUENCE</scope>
    <source>
        <strain evidence="12">Kam1</strain>
    </source>
</reference>
<dbReference type="InterPro" id="IPR000394">
    <property type="entry name" value="RNA_pol_sigma_54"/>
</dbReference>
<dbReference type="GO" id="GO:0006352">
    <property type="term" value="P:DNA-templated transcription initiation"/>
    <property type="evidence" value="ECO:0007669"/>
    <property type="project" value="InterPro"/>
</dbReference>
<dbReference type="PANTHER" id="PTHR32248">
    <property type="entry name" value="RNA POLYMERASE SIGMA-54 FACTOR"/>
    <property type="match status" value="1"/>
</dbReference>
<dbReference type="Gene3D" id="1.10.10.1330">
    <property type="entry name" value="RNA polymerase sigma-54 factor, core-binding domain"/>
    <property type="match status" value="1"/>
</dbReference>
<dbReference type="GO" id="GO:0016987">
    <property type="term" value="F:sigma factor activity"/>
    <property type="evidence" value="ECO:0007669"/>
    <property type="project" value="UniProtKB-KW"/>
</dbReference>
<name>A0A0C1RS68_9BACT</name>
<dbReference type="Proteomes" id="UP000315925">
    <property type="component" value="Chromosome"/>
</dbReference>
<dbReference type="GO" id="GO:0001216">
    <property type="term" value="F:DNA-binding transcription activator activity"/>
    <property type="evidence" value="ECO:0007669"/>
    <property type="project" value="InterPro"/>
</dbReference>
<evidence type="ECO:0000256" key="8">
    <source>
        <dbReference type="ARBA" id="ARBA00023163"/>
    </source>
</evidence>
<dbReference type="Proteomes" id="UP000031594">
    <property type="component" value="Unassembled WGS sequence"/>
</dbReference>
<dbReference type="PRINTS" id="PR00045">
    <property type="entry name" value="SIGMA54FCT"/>
</dbReference>
<keyword evidence="3" id="KW-0808">Transferase</keyword>
<keyword evidence="8" id="KW-0804">Transcription</keyword>
<dbReference type="PROSITE" id="PS50044">
    <property type="entry name" value="SIGMA54_3"/>
    <property type="match status" value="1"/>
</dbReference>
<dbReference type="InterPro" id="IPR007634">
    <property type="entry name" value="RNA_pol_sigma_54_DNA-bd"/>
</dbReference>
<evidence type="ECO:0000313" key="12">
    <source>
        <dbReference type="EMBL" id="QDQ42005.1"/>
    </source>
</evidence>
<keyword evidence="4" id="KW-0548">Nucleotidyltransferase</keyword>
<dbReference type="Pfam" id="PF04552">
    <property type="entry name" value="Sigma54_DBD"/>
    <property type="match status" value="1"/>
</dbReference>
<evidence type="ECO:0000256" key="2">
    <source>
        <dbReference type="ARBA" id="ARBA00022478"/>
    </source>
</evidence>
<dbReference type="RefSeq" id="WP_039722297.1">
    <property type="nucleotide sequence ID" value="NZ_CP037899.1"/>
</dbReference>
<dbReference type="KEGG" id="mkc:kam1_760"/>
<dbReference type="InterPro" id="IPR007046">
    <property type="entry name" value="RNA_pol_sigma_54_core-bd"/>
</dbReference>
<keyword evidence="7" id="KW-0238">DNA-binding</keyword>
<evidence type="ECO:0000259" key="10">
    <source>
        <dbReference type="Pfam" id="PF04963"/>
    </source>
</evidence>
<evidence type="ECO:0000313" key="14">
    <source>
        <dbReference type="Proteomes" id="UP000315925"/>
    </source>
</evidence>
<dbReference type="PIRSF" id="PIRSF000774">
    <property type="entry name" value="RpoN"/>
    <property type="match status" value="1"/>
</dbReference>
<dbReference type="GO" id="GO:0000428">
    <property type="term" value="C:DNA-directed RNA polymerase complex"/>
    <property type="evidence" value="ECO:0007669"/>
    <property type="project" value="UniProtKB-KW"/>
</dbReference>
<dbReference type="EMBL" id="CP037899">
    <property type="protein sequence ID" value="QDQ42005.1"/>
    <property type="molecule type" value="Genomic_DNA"/>
</dbReference>
<dbReference type="PANTHER" id="PTHR32248:SF4">
    <property type="entry name" value="RNA POLYMERASE SIGMA-54 FACTOR"/>
    <property type="match status" value="1"/>
</dbReference>
<reference evidence="14" key="3">
    <citation type="submission" date="2019-03" db="EMBL/GenBank/DDBJ databases">
        <title>Complete genome of Methylacidiphilum kamchatkense Kam1.</title>
        <authorList>
            <person name="Kruse T."/>
            <person name="Murarilal Ratnadevi C."/>
            <person name="Erikstad H.-A."/>
            <person name="Birkeland N.-K."/>
        </authorList>
    </citation>
    <scope>NUCLEOTIDE SEQUENCE [LARGE SCALE GENOMIC DNA]</scope>
    <source>
        <strain evidence="14">kam1</strain>
    </source>
</reference>
<dbReference type="Pfam" id="PF04963">
    <property type="entry name" value="Sigma54_CBD"/>
    <property type="match status" value="1"/>
</dbReference>
<dbReference type="InterPro" id="IPR038709">
    <property type="entry name" value="RpoN_core-bd_sf"/>
</dbReference>
<dbReference type="STRING" id="1202785.A946_11525"/>
<evidence type="ECO:0000256" key="3">
    <source>
        <dbReference type="ARBA" id="ARBA00022679"/>
    </source>
</evidence>
<keyword evidence="2 11" id="KW-0240">DNA-directed RNA polymerase</keyword>
<dbReference type="GO" id="GO:0003677">
    <property type="term" value="F:DNA binding"/>
    <property type="evidence" value="ECO:0007669"/>
    <property type="project" value="UniProtKB-KW"/>
</dbReference>
<organism evidence="12 14">
    <name type="scientific">Methylacidiphilum kamchatkense Kam1</name>
    <dbReference type="NCBI Taxonomy" id="1202785"/>
    <lineage>
        <taxon>Bacteria</taxon>
        <taxon>Pseudomonadati</taxon>
        <taxon>Verrucomicrobiota</taxon>
        <taxon>Methylacidiphilae</taxon>
        <taxon>Methylacidiphilales</taxon>
        <taxon>Methylacidiphilaceae</taxon>
        <taxon>Methylacidiphilum (ex Ratnadevi et al. 2023)</taxon>
    </lineage>
</organism>
<dbReference type="GO" id="GO:0016779">
    <property type="term" value="F:nucleotidyltransferase activity"/>
    <property type="evidence" value="ECO:0007669"/>
    <property type="project" value="UniProtKB-KW"/>
</dbReference>
<dbReference type="Gene3D" id="1.10.10.60">
    <property type="entry name" value="Homeodomain-like"/>
    <property type="match status" value="1"/>
</dbReference>
<evidence type="ECO:0000256" key="7">
    <source>
        <dbReference type="ARBA" id="ARBA00023125"/>
    </source>
</evidence>
<accession>A0A0C1RS68</accession>
<keyword evidence="13" id="KW-1185">Reference proteome</keyword>
<evidence type="ECO:0000313" key="11">
    <source>
        <dbReference type="EMBL" id="KIE57756.1"/>
    </source>
</evidence>
<dbReference type="PROSITE" id="PS00718">
    <property type="entry name" value="SIGMA54_2"/>
    <property type="match status" value="1"/>
</dbReference>
<feature type="domain" description="RNA polymerase sigma factor 54 DNA-binding" evidence="9">
    <location>
        <begin position="302"/>
        <end position="460"/>
    </location>
</feature>
<evidence type="ECO:0000256" key="4">
    <source>
        <dbReference type="ARBA" id="ARBA00022695"/>
    </source>
</evidence>
<evidence type="ECO:0000256" key="5">
    <source>
        <dbReference type="ARBA" id="ARBA00023015"/>
    </source>
</evidence>
<feature type="domain" description="RNA polymerase sigma factor 54 core-binding" evidence="10">
    <location>
        <begin position="103"/>
        <end position="287"/>
    </location>
</feature>
<reference evidence="11 13" key="1">
    <citation type="submission" date="2014-08" db="EMBL/GenBank/DDBJ databases">
        <title>Methylacidiphilum kamchatkense strain Kam1 draft genome sequence.</title>
        <authorList>
            <person name="Birkeland N.-K."/>
            <person name="Erikstad H.A."/>
        </authorList>
    </citation>
    <scope>NUCLEOTIDE SEQUENCE [LARGE SCALE GENOMIC DNA]</scope>
    <source>
        <strain evidence="11 13">Kam1</strain>
    </source>
</reference>
<dbReference type="EMBL" id="JQNX01000013">
    <property type="protein sequence ID" value="KIE57756.1"/>
    <property type="molecule type" value="Genomic_DNA"/>
</dbReference>
<sequence>MSTSLGLYQSVKLHQTLSPQMQHSLSILQAPAVELSTLIQQELLANPMLEISEEKPLENPDALSIDQWIQEEEKWYEYLGSNFEGFQRSIEDEKKRQFFFDSQTASESMSTQLSKQLALVCTDRTLLEAANHIIGNLDEKGYLRAELEEIATDLGMPYSLIEEALSLVQSLDPPGIAARNLSECLLLQLKAQGKENSLEFRIVKECLPLLERKKFNEIAKQLKVSLKQVQEAVATIRSLEPFPGSKFGNDEKEKIIQVDLIIVREGENWKVYFNEELLPRLRLNHYYKNLLSDKDKDPSLRNYLKEKMRSGLFLIKCLRMRENTLLRVAEAIVESQQEFFQHGPGFLKPLTMSEVAKKTGVHETTVSRAIANKYVQTPYGIFELKYFFNSGFQKTTGEFVANQTIKEAIERLIRNEDPQAPLSDQQIVEALAKMGIKMARRTIAKYRTHLKILPSHLRRKS</sequence>
<evidence type="ECO:0000313" key="13">
    <source>
        <dbReference type="Proteomes" id="UP000031594"/>
    </source>
</evidence>
<dbReference type="NCBIfam" id="TIGR02395">
    <property type="entry name" value="rpoN_sigma"/>
    <property type="match status" value="1"/>
</dbReference>
<evidence type="ECO:0000256" key="1">
    <source>
        <dbReference type="ARBA" id="ARBA00008798"/>
    </source>
</evidence>
<dbReference type="OrthoDB" id="9814402at2"/>
<evidence type="ECO:0000259" key="9">
    <source>
        <dbReference type="Pfam" id="PF04552"/>
    </source>
</evidence>
<proteinExistence type="inferred from homology"/>
<dbReference type="AlphaFoldDB" id="A0A0C1RS68"/>
<dbReference type="Pfam" id="PF00309">
    <property type="entry name" value="Sigma54_AID"/>
    <property type="match status" value="1"/>
</dbReference>
<comment type="similarity">
    <text evidence="1">Belongs to the sigma-54 factor family.</text>
</comment>
<keyword evidence="5" id="KW-0805">Transcription regulation</keyword>
<keyword evidence="6" id="KW-0731">Sigma factor</keyword>
<evidence type="ECO:0000256" key="6">
    <source>
        <dbReference type="ARBA" id="ARBA00023082"/>
    </source>
</evidence>
<protein>
    <submittedName>
        <fullName evidence="11">DNA-directed RNA polymerase subunit sigma</fullName>
    </submittedName>
    <submittedName>
        <fullName evidence="12">RNA polymerase RpoN-/SigL-like sigma 54 subunit</fullName>
    </submittedName>
</protein>
<gene>
    <name evidence="11" type="ORF">A946_11525</name>
    <name evidence="12" type="ORF">kam1_760</name>
</gene>